<evidence type="ECO:0000313" key="2">
    <source>
        <dbReference type="Proteomes" id="UP000789405"/>
    </source>
</evidence>
<gene>
    <name evidence="1" type="ORF">DERYTH_LOCUS22455</name>
</gene>
<reference evidence="1" key="1">
    <citation type="submission" date="2021-06" db="EMBL/GenBank/DDBJ databases">
        <authorList>
            <person name="Kallberg Y."/>
            <person name="Tangrot J."/>
            <person name="Rosling A."/>
        </authorList>
    </citation>
    <scope>NUCLEOTIDE SEQUENCE</scope>
    <source>
        <strain evidence="1">MA453B</strain>
    </source>
</reference>
<dbReference type="AlphaFoldDB" id="A0A9N9JW10"/>
<name>A0A9N9JW10_9GLOM</name>
<accession>A0A9N9JW10</accession>
<protein>
    <submittedName>
        <fullName evidence="1">21301_t:CDS:1</fullName>
    </submittedName>
</protein>
<comment type="caution">
    <text evidence="1">The sequence shown here is derived from an EMBL/GenBank/DDBJ whole genome shotgun (WGS) entry which is preliminary data.</text>
</comment>
<feature type="non-terminal residue" evidence="1">
    <location>
        <position position="1"/>
    </location>
</feature>
<feature type="non-terminal residue" evidence="1">
    <location>
        <position position="87"/>
    </location>
</feature>
<proteinExistence type="predicted"/>
<sequence>KLHARLVKGCSSFSLSAIFRFCPGRLMRFVRYEIDSGMSKILRADENFALNRKVQIEDEQNLPSDQSSFFWHKINEDYLEQGLEADK</sequence>
<keyword evidence="2" id="KW-1185">Reference proteome</keyword>
<dbReference type="Proteomes" id="UP000789405">
    <property type="component" value="Unassembled WGS sequence"/>
</dbReference>
<organism evidence="1 2">
    <name type="scientific">Dentiscutata erythropus</name>
    <dbReference type="NCBI Taxonomy" id="1348616"/>
    <lineage>
        <taxon>Eukaryota</taxon>
        <taxon>Fungi</taxon>
        <taxon>Fungi incertae sedis</taxon>
        <taxon>Mucoromycota</taxon>
        <taxon>Glomeromycotina</taxon>
        <taxon>Glomeromycetes</taxon>
        <taxon>Diversisporales</taxon>
        <taxon>Gigasporaceae</taxon>
        <taxon>Dentiscutata</taxon>
    </lineage>
</organism>
<dbReference type="EMBL" id="CAJVPY010031215">
    <property type="protein sequence ID" value="CAG8796297.1"/>
    <property type="molecule type" value="Genomic_DNA"/>
</dbReference>
<evidence type="ECO:0000313" key="1">
    <source>
        <dbReference type="EMBL" id="CAG8796297.1"/>
    </source>
</evidence>